<evidence type="ECO:0000256" key="1">
    <source>
        <dbReference type="SAM" id="MobiDB-lite"/>
    </source>
</evidence>
<feature type="compositionally biased region" description="Low complexity" evidence="1">
    <location>
        <begin position="155"/>
        <end position="171"/>
    </location>
</feature>
<keyword evidence="4" id="KW-1185">Reference proteome</keyword>
<evidence type="ECO:0000259" key="2">
    <source>
        <dbReference type="Pfam" id="PF22808"/>
    </source>
</evidence>
<feature type="compositionally biased region" description="Polar residues" evidence="1">
    <location>
        <begin position="231"/>
        <end position="241"/>
    </location>
</feature>
<gene>
    <name evidence="3" type="ORF">PGABG01_0019700</name>
</gene>
<protein>
    <submittedName>
        <fullName evidence="3">High molecular weight rhoptry protein 3, putative</fullName>
    </submittedName>
</protein>
<feature type="region of interest" description="Disordered" evidence="1">
    <location>
        <begin position="130"/>
        <end position="241"/>
    </location>
</feature>
<comment type="caution">
    <text evidence="3">The sequence shown here is derived from an EMBL/GenBank/DDBJ whole genome shotgun (WGS) entry which is preliminary data.</text>
</comment>
<organism evidence="3 4">
    <name type="scientific">Plasmodium gaboni</name>
    <dbReference type="NCBI Taxonomy" id="647221"/>
    <lineage>
        <taxon>Eukaryota</taxon>
        <taxon>Sar</taxon>
        <taxon>Alveolata</taxon>
        <taxon>Apicomplexa</taxon>
        <taxon>Aconoidasida</taxon>
        <taxon>Haemosporida</taxon>
        <taxon>Plasmodiidae</taxon>
        <taxon>Plasmodium</taxon>
        <taxon>Plasmodium (Laverania)</taxon>
    </lineage>
</organism>
<dbReference type="InterPro" id="IPR054451">
    <property type="entry name" value="RhopH3_C"/>
</dbReference>
<dbReference type="Proteomes" id="UP000831156">
    <property type="component" value="Unassembled WGS sequence"/>
</dbReference>
<dbReference type="Pfam" id="PF22808">
    <property type="entry name" value="RhopH3_C"/>
    <property type="match status" value="1"/>
</dbReference>
<feature type="compositionally biased region" description="Polar residues" evidence="1">
    <location>
        <begin position="136"/>
        <end position="154"/>
    </location>
</feature>
<evidence type="ECO:0000313" key="3">
    <source>
        <dbReference type="EMBL" id="SOV20363.1"/>
    </source>
</evidence>
<proteinExistence type="predicted"/>
<feature type="compositionally biased region" description="Basic residues" evidence="1">
    <location>
        <begin position="210"/>
        <end position="220"/>
    </location>
</feature>
<feature type="domain" description="RhopH3 C-terminal" evidence="2">
    <location>
        <begin position="1"/>
        <end position="40"/>
    </location>
</feature>
<dbReference type="EMBL" id="FMKD01000047">
    <property type="protein sequence ID" value="SOV20363.1"/>
    <property type="molecule type" value="Genomic_DNA"/>
</dbReference>
<sequence>MRTMYLDFESSDIFSREKVFTALYNFDSFIKTNEQLKKKNLEEISEIPVQLETYNDGIGYRKQDVLYETDKPQTMDEAAYEETVDEDAHHVNEKQHSAHFLDVISEEDILEEKTKDQDLERELYKYMGPLKEKSRSASTASTSDELSGSEGPSTKSTSKASNDQSSSQSEDNTYKEMEELEEAEGSSNLKKGMEFYKSSLKLDQLDKEKPKKKKSKKKKRDSSSDRILLEESNTFTSENDL</sequence>
<evidence type="ECO:0000313" key="4">
    <source>
        <dbReference type="Proteomes" id="UP000831156"/>
    </source>
</evidence>
<name>A0ABY1UVX5_9APIC</name>
<reference evidence="3" key="1">
    <citation type="submission" date="2016-09" db="EMBL/GenBank/DDBJ databases">
        <authorList>
            <consortium name="Pathogen Informatics"/>
            <person name="Sun Q."/>
            <person name="Inoue M."/>
        </authorList>
    </citation>
    <scope>NUCLEOTIDE SEQUENCE</scope>
</reference>
<accession>A0ABY1UVX5</accession>